<reference evidence="1 2" key="1">
    <citation type="journal article" date="2012" name="Stand. Genomic Sci.">
        <title>Complete genome sequence of Marinomonas posidonica type strain (IVIA-Po-181(T)).</title>
        <authorList>
            <person name="Lucas-Elio P."/>
            <person name="Goodwin L."/>
            <person name="Woyke T."/>
            <person name="Pitluck S."/>
            <person name="Nolan M."/>
            <person name="Kyrpides N.C."/>
            <person name="Detter J.C."/>
            <person name="Copeland A."/>
            <person name="Lu M."/>
            <person name="Bruce D."/>
            <person name="Detter C."/>
            <person name="Tapia R."/>
            <person name="Han S."/>
            <person name="Land M.L."/>
            <person name="Ivanova N."/>
            <person name="Mikhailova N."/>
            <person name="Johnston A.W."/>
            <person name="Sanchez-Amat A."/>
        </authorList>
    </citation>
    <scope>NUCLEOTIDE SEQUENCE [LARGE SCALE GENOMIC DNA]</scope>
    <source>
        <strain evidence="2">CECT 7376 / NCIMB 14433 / IVIA-Po-181</strain>
    </source>
</reference>
<evidence type="ECO:0000313" key="2">
    <source>
        <dbReference type="Proteomes" id="UP000009230"/>
    </source>
</evidence>
<dbReference type="HOGENOM" id="CLU_141656_2_1_6"/>
<dbReference type="EMBL" id="CP002771">
    <property type="protein sequence ID" value="AEF54320.1"/>
    <property type="molecule type" value="Genomic_DNA"/>
</dbReference>
<sequence>MSACPFCQGEASCGLTQSASCWCFSESIPEQMLALLPVEAQGVACICQACIQAYQQRPVAFRKRYDSMTLVSEHQHGTDSNKK</sequence>
<proteinExistence type="predicted"/>
<dbReference type="RefSeq" id="WP_013795796.1">
    <property type="nucleotide sequence ID" value="NC_015559.1"/>
</dbReference>
<gene>
    <name evidence="1" type="ordered locus">Mar181_1273</name>
</gene>
<dbReference type="eggNOG" id="ENOG50309M0">
    <property type="taxonomic scope" value="Bacteria"/>
</dbReference>
<dbReference type="Proteomes" id="UP000009230">
    <property type="component" value="Chromosome"/>
</dbReference>
<dbReference type="KEGG" id="mpc:Mar181_1273"/>
<protein>
    <recommendedName>
        <fullName evidence="3">Cysteine-rich CWC</fullName>
    </recommendedName>
</protein>
<dbReference type="OrthoDB" id="5625686at2"/>
<dbReference type="AlphaFoldDB" id="F6CW21"/>
<organism evidence="1 2">
    <name type="scientific">Marinomonas posidonica (strain CECT 7376 / NCIMB 14433 / IVIA-Po-181)</name>
    <dbReference type="NCBI Taxonomy" id="491952"/>
    <lineage>
        <taxon>Bacteria</taxon>
        <taxon>Pseudomonadati</taxon>
        <taxon>Pseudomonadota</taxon>
        <taxon>Gammaproteobacteria</taxon>
        <taxon>Oceanospirillales</taxon>
        <taxon>Oceanospirillaceae</taxon>
        <taxon>Marinomonas</taxon>
    </lineage>
</organism>
<dbReference type="STRING" id="491952.Mar181_1273"/>
<dbReference type="Pfam" id="PF14375">
    <property type="entry name" value="Cys_rich_CWC"/>
    <property type="match status" value="1"/>
</dbReference>
<name>F6CW21_MARPP</name>
<dbReference type="InterPro" id="IPR032720">
    <property type="entry name" value="Cys_rich_CWC"/>
</dbReference>
<keyword evidence="2" id="KW-1185">Reference proteome</keyword>
<evidence type="ECO:0000313" key="1">
    <source>
        <dbReference type="EMBL" id="AEF54320.1"/>
    </source>
</evidence>
<accession>F6CW21</accession>
<evidence type="ECO:0008006" key="3">
    <source>
        <dbReference type="Google" id="ProtNLM"/>
    </source>
</evidence>